<evidence type="ECO:0000313" key="1">
    <source>
        <dbReference type="EMBL" id="ASP49112.1"/>
    </source>
</evidence>
<organism evidence="1 2">
    <name type="scientific">Cognaticolwellia beringensis</name>
    <dbReference type="NCBI Taxonomy" id="1967665"/>
    <lineage>
        <taxon>Bacteria</taxon>
        <taxon>Pseudomonadati</taxon>
        <taxon>Pseudomonadota</taxon>
        <taxon>Gammaproteobacteria</taxon>
        <taxon>Alteromonadales</taxon>
        <taxon>Colwelliaceae</taxon>
        <taxon>Cognaticolwellia</taxon>
    </lineage>
</organism>
<name>A0A222GBM5_9GAMM</name>
<keyword evidence="2" id="KW-1185">Reference proteome</keyword>
<reference evidence="1 2" key="1">
    <citation type="submission" date="2017-08" db="EMBL/GenBank/DDBJ databases">
        <title>Complete genome of Colwellia sp. NB097-1, a psychrophile bacterium ioslated from Bering Sea.</title>
        <authorList>
            <person name="Chen X."/>
        </authorList>
    </citation>
    <scope>NUCLEOTIDE SEQUENCE [LARGE SCALE GENOMIC DNA]</scope>
    <source>
        <strain evidence="1 2">NB097-1</strain>
    </source>
</reference>
<accession>A0A222GBM5</accession>
<dbReference type="KEGG" id="cber:B5D82_15875"/>
<dbReference type="Proteomes" id="UP000202259">
    <property type="component" value="Chromosome"/>
</dbReference>
<dbReference type="OrthoDB" id="9342495at2"/>
<dbReference type="Pfam" id="PF02667">
    <property type="entry name" value="SCFA_trans"/>
    <property type="match status" value="1"/>
</dbReference>
<evidence type="ECO:0000313" key="2">
    <source>
        <dbReference type="Proteomes" id="UP000202259"/>
    </source>
</evidence>
<dbReference type="EMBL" id="CP020465">
    <property type="protein sequence ID" value="ASP49112.1"/>
    <property type="molecule type" value="Genomic_DNA"/>
</dbReference>
<dbReference type="InterPro" id="IPR006160">
    <property type="entry name" value="SCFA_transpt_AtoE"/>
</dbReference>
<sequence>MIFTFMAIGLIAHKTPIQYVISMKRSCSNMSGIVFQYPFVT</sequence>
<proteinExistence type="predicted"/>
<dbReference type="AlphaFoldDB" id="A0A222GBM5"/>
<protein>
    <submittedName>
        <fullName evidence="1">Uncharacterized protein</fullName>
    </submittedName>
</protein>
<gene>
    <name evidence="1" type="ORF">B5D82_15875</name>
</gene>